<dbReference type="AlphaFoldDB" id="A0AAV8YWV6"/>
<comment type="caution">
    <text evidence="1">The sequence shown here is derived from an EMBL/GenBank/DDBJ whole genome shotgun (WGS) entry which is preliminary data.</text>
</comment>
<name>A0AAV8YWV6_9CUCU</name>
<keyword evidence="2" id="KW-1185">Reference proteome</keyword>
<protein>
    <submittedName>
        <fullName evidence="1">Uncharacterized protein</fullName>
    </submittedName>
</protein>
<reference evidence="1" key="1">
    <citation type="journal article" date="2023" name="Insect Mol. Biol.">
        <title>Genome sequencing provides insights into the evolution of gene families encoding plant cell wall-degrading enzymes in longhorned beetles.</title>
        <authorList>
            <person name="Shin N.R."/>
            <person name="Okamura Y."/>
            <person name="Kirsch R."/>
            <person name="Pauchet Y."/>
        </authorList>
    </citation>
    <scope>NUCLEOTIDE SEQUENCE</scope>
    <source>
        <strain evidence="1">AMC_N1</strain>
    </source>
</reference>
<proteinExistence type="predicted"/>
<accession>A0AAV8YWV6</accession>
<evidence type="ECO:0000313" key="2">
    <source>
        <dbReference type="Proteomes" id="UP001162162"/>
    </source>
</evidence>
<dbReference type="Proteomes" id="UP001162162">
    <property type="component" value="Unassembled WGS sequence"/>
</dbReference>
<organism evidence="1 2">
    <name type="scientific">Aromia moschata</name>
    <dbReference type="NCBI Taxonomy" id="1265417"/>
    <lineage>
        <taxon>Eukaryota</taxon>
        <taxon>Metazoa</taxon>
        <taxon>Ecdysozoa</taxon>
        <taxon>Arthropoda</taxon>
        <taxon>Hexapoda</taxon>
        <taxon>Insecta</taxon>
        <taxon>Pterygota</taxon>
        <taxon>Neoptera</taxon>
        <taxon>Endopterygota</taxon>
        <taxon>Coleoptera</taxon>
        <taxon>Polyphaga</taxon>
        <taxon>Cucujiformia</taxon>
        <taxon>Chrysomeloidea</taxon>
        <taxon>Cerambycidae</taxon>
        <taxon>Cerambycinae</taxon>
        <taxon>Callichromatini</taxon>
        <taxon>Aromia</taxon>
    </lineage>
</organism>
<sequence>MAKFCDTSKSEGQCLGIVQKNNTAVIETTCDGVSLTNWVPTEINESSVESFLQEKNQVRDRLNSIGRDISILVQPLDLIKQLKKAAKVLKEL</sequence>
<dbReference type="EMBL" id="JAPWTK010000038">
    <property type="protein sequence ID" value="KAJ8955503.1"/>
    <property type="molecule type" value="Genomic_DNA"/>
</dbReference>
<evidence type="ECO:0000313" key="1">
    <source>
        <dbReference type="EMBL" id="KAJ8955503.1"/>
    </source>
</evidence>
<gene>
    <name evidence="1" type="ORF">NQ318_003606</name>
</gene>